<dbReference type="PANTHER" id="PTHR42928">
    <property type="entry name" value="TRICARBOXYLATE-BINDING PROTEIN"/>
    <property type="match status" value="1"/>
</dbReference>
<organism evidence="2 3">
    <name type="scientific">Brachybacterium sacelli</name>
    <dbReference type="NCBI Taxonomy" id="173364"/>
    <lineage>
        <taxon>Bacteria</taxon>
        <taxon>Bacillati</taxon>
        <taxon>Actinomycetota</taxon>
        <taxon>Actinomycetes</taxon>
        <taxon>Micrococcales</taxon>
        <taxon>Dermabacteraceae</taxon>
        <taxon>Brachybacterium</taxon>
    </lineage>
</organism>
<evidence type="ECO:0000313" key="3">
    <source>
        <dbReference type="Proteomes" id="UP001519290"/>
    </source>
</evidence>
<dbReference type="Gene3D" id="3.40.190.10">
    <property type="entry name" value="Periplasmic binding protein-like II"/>
    <property type="match status" value="1"/>
</dbReference>
<dbReference type="Proteomes" id="UP001519290">
    <property type="component" value="Unassembled WGS sequence"/>
</dbReference>
<dbReference type="RefSeq" id="WP_342592082.1">
    <property type="nucleotide sequence ID" value="NZ_BAAAJW010000004.1"/>
</dbReference>
<dbReference type="Pfam" id="PF03401">
    <property type="entry name" value="TctC"/>
    <property type="match status" value="1"/>
</dbReference>
<keyword evidence="3" id="KW-1185">Reference proteome</keyword>
<reference evidence="2 3" key="1">
    <citation type="submission" date="2021-03" db="EMBL/GenBank/DDBJ databases">
        <title>Sequencing the genomes of 1000 actinobacteria strains.</title>
        <authorList>
            <person name="Klenk H.-P."/>
        </authorList>
    </citation>
    <scope>NUCLEOTIDE SEQUENCE [LARGE SCALE GENOMIC DNA]</scope>
    <source>
        <strain evidence="2 3">DSM 14566</strain>
    </source>
</reference>
<dbReference type="PIRSF" id="PIRSF017082">
    <property type="entry name" value="YflP"/>
    <property type="match status" value="1"/>
</dbReference>
<comment type="caution">
    <text evidence="2">The sequence shown here is derived from an EMBL/GenBank/DDBJ whole genome shotgun (WGS) entry which is preliminary data.</text>
</comment>
<dbReference type="InterPro" id="IPR005064">
    <property type="entry name" value="BUG"/>
</dbReference>
<evidence type="ECO:0000256" key="1">
    <source>
        <dbReference type="ARBA" id="ARBA00006987"/>
    </source>
</evidence>
<evidence type="ECO:0000313" key="2">
    <source>
        <dbReference type="EMBL" id="MBP2380893.1"/>
    </source>
</evidence>
<proteinExistence type="inferred from homology"/>
<dbReference type="EMBL" id="JAGIOD010000001">
    <property type="protein sequence ID" value="MBP2380893.1"/>
    <property type="molecule type" value="Genomic_DNA"/>
</dbReference>
<comment type="similarity">
    <text evidence="1">Belongs to the UPF0065 (bug) family.</text>
</comment>
<name>A0ABS4WXI1_9MICO</name>
<dbReference type="InterPro" id="IPR042100">
    <property type="entry name" value="Bug_dom1"/>
</dbReference>
<dbReference type="PROSITE" id="PS51257">
    <property type="entry name" value="PROKAR_LIPOPROTEIN"/>
    <property type="match status" value="1"/>
</dbReference>
<dbReference type="CDD" id="cd07012">
    <property type="entry name" value="PBP2_Bug_TTT"/>
    <property type="match status" value="1"/>
</dbReference>
<dbReference type="Gene3D" id="3.40.190.150">
    <property type="entry name" value="Bordetella uptake gene, domain 1"/>
    <property type="match status" value="1"/>
</dbReference>
<sequence length="314" mass="33387">MHLTRRHALAAAPLTAAALAGCSRGESASGGSTTMIVPFAPGGGSDQSGRALADGLERATGDTVSVENIQGGSGAIGYSEFLGMHGDGSKLLATETALMALALTQDVRFSYEDFTPIFKAGDDFAILVTRPDADYGTGMDLVDAARERSILVGVSGATSLDEILFSLIEGDQQMEFDRVPYESGGEVLAALLGGHIEAGLLNPSEVLGQLQSGDLKALCALAYERYEADELADIPTGLEQGLDVAFAQFRAVIAPGGIDEEARQRWVEAAREYAGTEEYRTYLADNFLVEAPLYDKELGEYFEQYNEELAEAFT</sequence>
<accession>A0ABS4WXI1</accession>
<gene>
    <name evidence="2" type="ORF">JOF43_000850</name>
</gene>
<dbReference type="PANTHER" id="PTHR42928:SF1">
    <property type="entry name" value="BLR4371 PROTEIN"/>
    <property type="match status" value="1"/>
</dbReference>
<protein>
    <submittedName>
        <fullName evidence="2">Tricarboxylic transport membrane protein</fullName>
    </submittedName>
</protein>